<evidence type="ECO:0000313" key="4">
    <source>
        <dbReference type="EMBL" id="MDR7088650.1"/>
    </source>
</evidence>
<dbReference type="Proteomes" id="UP001253595">
    <property type="component" value="Unassembled WGS sequence"/>
</dbReference>
<dbReference type="Gene3D" id="3.40.640.10">
    <property type="entry name" value="Type I PLP-dependent aspartate aminotransferase-like (Major domain)"/>
    <property type="match status" value="1"/>
</dbReference>
<keyword evidence="1 3" id="KW-0663">Pyridoxal phosphate</keyword>
<dbReference type="PANTHER" id="PTHR30244:SF34">
    <property type="entry name" value="DTDP-4-AMINO-4,6-DIDEOXYGALACTOSE TRANSAMINASE"/>
    <property type="match status" value="1"/>
</dbReference>
<dbReference type="InterPro" id="IPR015422">
    <property type="entry name" value="PyrdxlP-dep_Trfase_small"/>
</dbReference>
<accession>A0ABU1UTY7</accession>
<evidence type="ECO:0000313" key="5">
    <source>
        <dbReference type="Proteomes" id="UP001253595"/>
    </source>
</evidence>
<dbReference type="PANTHER" id="PTHR30244">
    <property type="entry name" value="TRANSAMINASE"/>
    <property type="match status" value="1"/>
</dbReference>
<dbReference type="RefSeq" id="WP_310068546.1">
    <property type="nucleotide sequence ID" value="NZ_JAVDVX010000001.1"/>
</dbReference>
<gene>
    <name evidence="4" type="ORF">J2X05_000653</name>
</gene>
<evidence type="ECO:0000256" key="1">
    <source>
        <dbReference type="ARBA" id="ARBA00022898"/>
    </source>
</evidence>
<dbReference type="InterPro" id="IPR015421">
    <property type="entry name" value="PyrdxlP-dep_Trfase_major"/>
</dbReference>
<dbReference type="Pfam" id="PF01041">
    <property type="entry name" value="DegT_DnrJ_EryC1"/>
    <property type="match status" value="2"/>
</dbReference>
<dbReference type="Gene3D" id="3.90.1150.10">
    <property type="entry name" value="Aspartate Aminotransferase, domain 1"/>
    <property type="match status" value="1"/>
</dbReference>
<dbReference type="SUPFAM" id="SSF53383">
    <property type="entry name" value="PLP-dependent transferases"/>
    <property type="match status" value="1"/>
</dbReference>
<keyword evidence="5" id="KW-1185">Reference proteome</keyword>
<protein>
    <submittedName>
        <fullName evidence="4">dTDP-4-amino-4,6-dideoxygalactose transaminase</fullName>
    </submittedName>
</protein>
<dbReference type="EMBL" id="JAVDVX010000001">
    <property type="protein sequence ID" value="MDR7088650.1"/>
    <property type="molecule type" value="Genomic_DNA"/>
</dbReference>
<evidence type="ECO:0000256" key="2">
    <source>
        <dbReference type="ARBA" id="ARBA00037999"/>
    </source>
</evidence>
<dbReference type="InterPro" id="IPR000653">
    <property type="entry name" value="DegT/StrS_aminotransferase"/>
</dbReference>
<dbReference type="InterPro" id="IPR015424">
    <property type="entry name" value="PyrdxlP-dep_Trfase"/>
</dbReference>
<proteinExistence type="inferred from homology"/>
<organism evidence="4 5">
    <name type="scientific">Cellvibrio fibrivorans</name>
    <dbReference type="NCBI Taxonomy" id="126350"/>
    <lineage>
        <taxon>Bacteria</taxon>
        <taxon>Pseudomonadati</taxon>
        <taxon>Pseudomonadota</taxon>
        <taxon>Gammaproteobacteria</taxon>
        <taxon>Cellvibrionales</taxon>
        <taxon>Cellvibrionaceae</taxon>
        <taxon>Cellvibrio</taxon>
    </lineage>
</organism>
<sequence>MQDFFTMHSYWVDSGTSALALALMDAREQFPGVQQPRAIIPGYCCPDLVAACVYAGIEPVAIDISVNDPTYDCEQLRAHLDDRVVAIIAVNFLGIAERLADLRQLIEGLGLRARLIEDNAQWFPAQKSEAIFESDYVVFSFGRGKPLSLLGGGLLLASTPLASRVSKQIEPSHSVSALLPLKMRAYNWLLTPQLYLLLNRNPLLHLGRTVYIALEEILALDHFRASLLKENFHRYSERFTNIGEHYSSAAAVGGLQQMMPLESARARRLLRYPLLCASVARRDKLLVRLQREGLGATAMYQTAIDAISGVDGRVTVPAALDNACDFAQRFISLPTHDGVTEYHREKIVALLRTA</sequence>
<comment type="caution">
    <text evidence="4">The sequence shown here is derived from an EMBL/GenBank/DDBJ whole genome shotgun (WGS) entry which is preliminary data.</text>
</comment>
<comment type="similarity">
    <text evidence="2 3">Belongs to the DegT/DnrJ/EryC1 family.</text>
</comment>
<name>A0ABU1UTY7_9GAMM</name>
<evidence type="ECO:0000256" key="3">
    <source>
        <dbReference type="RuleBase" id="RU004508"/>
    </source>
</evidence>
<reference evidence="4 5" key="1">
    <citation type="submission" date="2023-07" db="EMBL/GenBank/DDBJ databases">
        <title>Sorghum-associated microbial communities from plants grown in Nebraska, USA.</title>
        <authorList>
            <person name="Schachtman D."/>
        </authorList>
    </citation>
    <scope>NUCLEOTIDE SEQUENCE [LARGE SCALE GENOMIC DNA]</scope>
    <source>
        <strain evidence="4 5">BE190</strain>
    </source>
</reference>